<sequence length="267" mass="30250">MGNSLYLGQYIETNSVLHRLDPRTKLISMMILMLSFILLDHLLTYFIAMIGIVSLLWISRIPLLRFVKGLQPLLIILLFTFLYHALMTKGTILWSGLFLQVTVEGLEHGARFVVHIILLVTLASLLTLTTKPLTLAHGLERLLSPLIKLNVPVEQFALMIVIAIRFIPTIVQELDRIFLSQRARGYDISSLKITKRIFAYVPILIPLLFTTVKRAEQLSFAIDARAFGKGKGRIVFHQLKLLPRDYIAGGIATLFLILLFFLKLSLA</sequence>
<comment type="subcellular location">
    <subcellularLocation>
        <location evidence="1">Membrane</location>
        <topology evidence="1">Multi-pass membrane protein</topology>
    </subcellularLocation>
</comment>
<evidence type="ECO:0000256" key="1">
    <source>
        <dbReference type="ARBA" id="ARBA00004141"/>
    </source>
</evidence>
<evidence type="ECO:0000256" key="3">
    <source>
        <dbReference type="ARBA" id="ARBA00022989"/>
    </source>
</evidence>
<feature type="transmembrane region" description="Helical" evidence="5">
    <location>
        <begin position="246"/>
        <end position="266"/>
    </location>
</feature>
<keyword evidence="7" id="KW-1185">Reference proteome</keyword>
<dbReference type="Pfam" id="PF02361">
    <property type="entry name" value="CbiQ"/>
    <property type="match status" value="1"/>
</dbReference>
<dbReference type="RefSeq" id="WP_209859552.1">
    <property type="nucleotide sequence ID" value="NZ_JAGGLD010000001.1"/>
</dbReference>
<evidence type="ECO:0000256" key="4">
    <source>
        <dbReference type="ARBA" id="ARBA00023136"/>
    </source>
</evidence>
<protein>
    <submittedName>
        <fullName evidence="6">Energy-coupling factor transport system permease protein</fullName>
    </submittedName>
</protein>
<dbReference type="InterPro" id="IPR003339">
    <property type="entry name" value="ABC/ECF_trnsptr_transmembrane"/>
</dbReference>
<accession>A0ABS4JDW4</accession>
<feature type="transmembrane region" description="Helical" evidence="5">
    <location>
        <begin position="26"/>
        <end position="58"/>
    </location>
</feature>
<feature type="transmembrane region" description="Helical" evidence="5">
    <location>
        <begin position="112"/>
        <end position="130"/>
    </location>
</feature>
<keyword evidence="4 5" id="KW-0472">Membrane</keyword>
<dbReference type="PANTHER" id="PTHR33514:SF13">
    <property type="entry name" value="PROTEIN ABCI12, CHLOROPLASTIC"/>
    <property type="match status" value="1"/>
</dbReference>
<proteinExistence type="predicted"/>
<dbReference type="Proteomes" id="UP001519288">
    <property type="component" value="Unassembled WGS sequence"/>
</dbReference>
<evidence type="ECO:0000313" key="6">
    <source>
        <dbReference type="EMBL" id="MBP1999910.1"/>
    </source>
</evidence>
<name>A0ABS4JDW4_9BACL</name>
<feature type="transmembrane region" description="Helical" evidence="5">
    <location>
        <begin position="70"/>
        <end position="92"/>
    </location>
</feature>
<keyword evidence="2 5" id="KW-0812">Transmembrane</keyword>
<evidence type="ECO:0000256" key="5">
    <source>
        <dbReference type="SAM" id="Phobius"/>
    </source>
</evidence>
<gene>
    <name evidence="6" type="ORF">J2Z69_000929</name>
</gene>
<feature type="transmembrane region" description="Helical" evidence="5">
    <location>
        <begin position="151"/>
        <end position="171"/>
    </location>
</feature>
<evidence type="ECO:0000256" key="2">
    <source>
        <dbReference type="ARBA" id="ARBA00022692"/>
    </source>
</evidence>
<evidence type="ECO:0000313" key="7">
    <source>
        <dbReference type="Proteomes" id="UP001519288"/>
    </source>
</evidence>
<dbReference type="EMBL" id="JAGGLD010000001">
    <property type="protein sequence ID" value="MBP1999910.1"/>
    <property type="molecule type" value="Genomic_DNA"/>
</dbReference>
<organism evidence="6 7">
    <name type="scientific">Paenibacillus shirakamiensis</name>
    <dbReference type="NCBI Taxonomy" id="1265935"/>
    <lineage>
        <taxon>Bacteria</taxon>
        <taxon>Bacillati</taxon>
        <taxon>Bacillota</taxon>
        <taxon>Bacilli</taxon>
        <taxon>Bacillales</taxon>
        <taxon>Paenibacillaceae</taxon>
        <taxon>Paenibacillus</taxon>
    </lineage>
</organism>
<comment type="caution">
    <text evidence="6">The sequence shown here is derived from an EMBL/GenBank/DDBJ whole genome shotgun (WGS) entry which is preliminary data.</text>
</comment>
<reference evidence="6 7" key="1">
    <citation type="submission" date="2021-03" db="EMBL/GenBank/DDBJ databases">
        <title>Genomic Encyclopedia of Type Strains, Phase IV (KMG-IV): sequencing the most valuable type-strain genomes for metagenomic binning, comparative biology and taxonomic classification.</title>
        <authorList>
            <person name="Goeker M."/>
        </authorList>
    </citation>
    <scope>NUCLEOTIDE SEQUENCE [LARGE SCALE GENOMIC DNA]</scope>
    <source>
        <strain evidence="6 7">DSM 26806</strain>
    </source>
</reference>
<dbReference type="CDD" id="cd16914">
    <property type="entry name" value="EcfT"/>
    <property type="match status" value="1"/>
</dbReference>
<dbReference type="PANTHER" id="PTHR33514">
    <property type="entry name" value="PROTEIN ABCI12, CHLOROPLASTIC"/>
    <property type="match status" value="1"/>
</dbReference>
<keyword evidence="3 5" id="KW-1133">Transmembrane helix</keyword>